<dbReference type="EMBL" id="NIBQ01000003">
    <property type="protein sequence ID" value="OUZ30445.1"/>
    <property type="molecule type" value="Genomic_DNA"/>
</dbReference>
<accession>A0A200J1K9</accession>
<dbReference type="PANTHER" id="PTHR43133">
    <property type="entry name" value="RNA POLYMERASE ECF-TYPE SIGMA FACTO"/>
    <property type="match status" value="1"/>
</dbReference>
<dbReference type="InterPro" id="IPR013249">
    <property type="entry name" value="RNA_pol_sigma70_r4_t2"/>
</dbReference>
<evidence type="ECO:0000256" key="4">
    <source>
        <dbReference type="ARBA" id="ARBA00023163"/>
    </source>
</evidence>
<evidence type="ECO:0000256" key="2">
    <source>
        <dbReference type="ARBA" id="ARBA00023015"/>
    </source>
</evidence>
<dbReference type="CDD" id="cd06171">
    <property type="entry name" value="Sigma70_r4"/>
    <property type="match status" value="1"/>
</dbReference>
<evidence type="ECO:0000259" key="5">
    <source>
        <dbReference type="Pfam" id="PF04542"/>
    </source>
</evidence>
<dbReference type="GO" id="GO:0016987">
    <property type="term" value="F:sigma factor activity"/>
    <property type="evidence" value="ECO:0007669"/>
    <property type="project" value="UniProtKB-KW"/>
</dbReference>
<feature type="domain" description="RNA polymerase sigma-70 region 2" evidence="5">
    <location>
        <begin position="26"/>
        <end position="89"/>
    </location>
</feature>
<feature type="domain" description="RNA polymerase sigma factor 70 region 4 type 2" evidence="6">
    <location>
        <begin position="112"/>
        <end position="162"/>
    </location>
</feature>
<dbReference type="Gene3D" id="1.10.1740.10">
    <property type="match status" value="1"/>
</dbReference>
<reference evidence="8" key="2">
    <citation type="submission" date="2017-05" db="EMBL/GenBank/DDBJ databases">
        <authorList>
            <consortium name="The Broad Institute Genomics Platform"/>
            <consortium name="The Broad Institute Genomic Center for Infectious Diseases"/>
            <person name="Earl A."/>
            <person name="Manson A."/>
            <person name="Schwartman J."/>
            <person name="Gilmore M."/>
            <person name="Abouelleil A."/>
            <person name="Cao P."/>
            <person name="Chapman S."/>
            <person name="Cusick C."/>
            <person name="Shea T."/>
            <person name="Young S."/>
            <person name="Neafsey D."/>
            <person name="Nusbaum C."/>
            <person name="Birren B."/>
        </authorList>
    </citation>
    <scope>NUCLEOTIDE SEQUENCE</scope>
    <source>
        <strain evidence="8">9D6_DIV0238</strain>
    </source>
</reference>
<dbReference type="InterPro" id="IPR036388">
    <property type="entry name" value="WH-like_DNA-bd_sf"/>
</dbReference>
<name>A0A200J1K9_9ENTE</name>
<sequence length="172" mass="20016">MEKDLQIKLVKKAKKGDAHAFVQLCEMYQVVLYNAAYKLLLNDEDVADCLQETEIRAWQKITNLKNEAAFNTWIFRIMVNSAKDILKKRVKGIEFEEKHVQNGIVDCEIPDLIQELNALSENYRIPLVLYYYAGFSIKEISEQLKMSTNTVKTRLMRGRVKLKNLLEEENNG</sequence>
<comment type="similarity">
    <text evidence="1">Belongs to the sigma-70 factor family. ECF subfamily.</text>
</comment>
<dbReference type="GO" id="GO:0006352">
    <property type="term" value="P:DNA-templated transcription initiation"/>
    <property type="evidence" value="ECO:0007669"/>
    <property type="project" value="InterPro"/>
</dbReference>
<dbReference type="EMBL" id="CP147246">
    <property type="protein sequence ID" value="WYJ94537.1"/>
    <property type="molecule type" value="Genomic_DNA"/>
</dbReference>
<evidence type="ECO:0000256" key="1">
    <source>
        <dbReference type="ARBA" id="ARBA00010641"/>
    </source>
</evidence>
<dbReference type="SUPFAM" id="SSF88946">
    <property type="entry name" value="Sigma2 domain of RNA polymerase sigma factors"/>
    <property type="match status" value="1"/>
</dbReference>
<reference evidence="8" key="3">
    <citation type="submission" date="2024-03" db="EMBL/GenBank/DDBJ databases">
        <title>The Genome Sequence of Enterococcus sp. DIV0238c.</title>
        <authorList>
            <consortium name="The Broad Institute Genomics Platform"/>
            <consortium name="The Broad Institute Microbial Omics Core"/>
            <consortium name="The Broad Institute Genomic Center for Infectious Diseases"/>
            <person name="Earl A."/>
            <person name="Manson A."/>
            <person name="Gilmore M."/>
            <person name="Schwartman J."/>
            <person name="Shea T."/>
            <person name="Abouelleil A."/>
            <person name="Cao P."/>
            <person name="Chapman S."/>
            <person name="Cusick C."/>
            <person name="Young S."/>
            <person name="Neafsey D."/>
            <person name="Nusbaum C."/>
            <person name="Birren B."/>
        </authorList>
    </citation>
    <scope>NUCLEOTIDE SEQUENCE</scope>
    <source>
        <strain evidence="8">9D6_DIV0238</strain>
    </source>
</reference>
<keyword evidence="3" id="KW-0731">Sigma factor</keyword>
<dbReference type="NCBIfam" id="TIGR02937">
    <property type="entry name" value="sigma70-ECF"/>
    <property type="match status" value="1"/>
</dbReference>
<protein>
    <submittedName>
        <fullName evidence="8">RNA polymerase sigma-70 factor, ECF subfamily</fullName>
    </submittedName>
</protein>
<dbReference type="Pfam" id="PF04542">
    <property type="entry name" value="Sigma70_r2"/>
    <property type="match status" value="1"/>
</dbReference>
<evidence type="ECO:0000313" key="9">
    <source>
        <dbReference type="Proteomes" id="UP000196151"/>
    </source>
</evidence>
<dbReference type="PANTHER" id="PTHR43133:SF51">
    <property type="entry name" value="RNA POLYMERASE SIGMA FACTOR"/>
    <property type="match status" value="1"/>
</dbReference>
<dbReference type="InterPro" id="IPR039425">
    <property type="entry name" value="RNA_pol_sigma-70-like"/>
</dbReference>
<keyword evidence="9" id="KW-1185">Reference proteome</keyword>
<dbReference type="InterPro" id="IPR013324">
    <property type="entry name" value="RNA_pol_sigma_r3/r4-like"/>
</dbReference>
<dbReference type="RefSeq" id="WP_087641810.1">
    <property type="nucleotide sequence ID" value="NZ_CP147246.1"/>
</dbReference>
<dbReference type="OrthoDB" id="9782703at2"/>
<proteinExistence type="inferred from homology"/>
<dbReference type="GO" id="GO:0003677">
    <property type="term" value="F:DNA binding"/>
    <property type="evidence" value="ECO:0007669"/>
    <property type="project" value="InterPro"/>
</dbReference>
<keyword evidence="4" id="KW-0804">Transcription</keyword>
<dbReference type="Gene3D" id="1.10.10.10">
    <property type="entry name" value="Winged helix-like DNA-binding domain superfamily/Winged helix DNA-binding domain"/>
    <property type="match status" value="1"/>
</dbReference>
<dbReference type="InterPro" id="IPR013325">
    <property type="entry name" value="RNA_pol_sigma_r2"/>
</dbReference>
<dbReference type="Proteomes" id="UP000196151">
    <property type="component" value="Chromosome"/>
</dbReference>
<dbReference type="InterPro" id="IPR014284">
    <property type="entry name" value="RNA_pol_sigma-70_dom"/>
</dbReference>
<dbReference type="Pfam" id="PF08281">
    <property type="entry name" value="Sigma70_r4_2"/>
    <property type="match status" value="1"/>
</dbReference>
<dbReference type="InterPro" id="IPR007627">
    <property type="entry name" value="RNA_pol_sigma70_r2"/>
</dbReference>
<dbReference type="AlphaFoldDB" id="A0A200J1K9"/>
<evidence type="ECO:0000313" key="7">
    <source>
        <dbReference type="EMBL" id="OUZ30445.1"/>
    </source>
</evidence>
<keyword evidence="2" id="KW-0805">Transcription regulation</keyword>
<organism evidence="7">
    <name type="scientific">Candidatus Enterococcus dunnyi</name>
    <dbReference type="NCBI Taxonomy" id="1834192"/>
    <lineage>
        <taxon>Bacteria</taxon>
        <taxon>Bacillati</taxon>
        <taxon>Bacillota</taxon>
        <taxon>Bacilli</taxon>
        <taxon>Lactobacillales</taxon>
        <taxon>Enterococcaceae</taxon>
        <taxon>Enterococcus</taxon>
    </lineage>
</organism>
<evidence type="ECO:0000259" key="6">
    <source>
        <dbReference type="Pfam" id="PF08281"/>
    </source>
</evidence>
<reference evidence="7" key="1">
    <citation type="submission" date="2017-05" db="EMBL/GenBank/DDBJ databases">
        <title>The Genome Sequence of Enterococcus sp. 9D6_DIV0238.</title>
        <authorList>
            <consortium name="The Broad Institute Genomics Platform"/>
            <consortium name="The Broad Institute Genomic Center for Infectious Diseases"/>
            <person name="Earl A."/>
            <person name="Manson A."/>
            <person name="Schwartman J."/>
            <person name="Gilmore M."/>
            <person name="Abouelleil A."/>
            <person name="Cao P."/>
            <person name="Chapman S."/>
            <person name="Cusick C."/>
            <person name="Shea T."/>
            <person name="Young S."/>
            <person name="Neafsey D."/>
            <person name="Nusbaum C."/>
            <person name="Birren B."/>
        </authorList>
    </citation>
    <scope>NUCLEOTIDE SEQUENCE [LARGE SCALE GENOMIC DNA]</scope>
    <source>
        <strain evidence="7">9D6_DIV0238</strain>
    </source>
</reference>
<evidence type="ECO:0000256" key="3">
    <source>
        <dbReference type="ARBA" id="ARBA00023082"/>
    </source>
</evidence>
<dbReference type="SUPFAM" id="SSF88659">
    <property type="entry name" value="Sigma3 and sigma4 domains of RNA polymerase sigma factors"/>
    <property type="match status" value="1"/>
</dbReference>
<gene>
    <name evidence="8" type="ORF">A5889_002050</name>
    <name evidence="7" type="ORF">A5889_002733</name>
</gene>
<evidence type="ECO:0000313" key="8">
    <source>
        <dbReference type="EMBL" id="WYJ94537.1"/>
    </source>
</evidence>